<dbReference type="Proteomes" id="UP001249851">
    <property type="component" value="Unassembled WGS sequence"/>
</dbReference>
<accession>A0AAD9VGK5</accession>
<dbReference type="EMBL" id="JARQWQ010000003">
    <property type="protein sequence ID" value="KAK2573167.1"/>
    <property type="molecule type" value="Genomic_DNA"/>
</dbReference>
<comment type="caution">
    <text evidence="2">The sequence shown here is derived from an EMBL/GenBank/DDBJ whole genome shotgun (WGS) entry which is preliminary data.</text>
</comment>
<feature type="region of interest" description="Disordered" evidence="1">
    <location>
        <begin position="17"/>
        <end position="42"/>
    </location>
</feature>
<reference evidence="2" key="1">
    <citation type="journal article" date="2023" name="G3 (Bethesda)">
        <title>Whole genome assembly and annotation of the endangered Caribbean coral Acropora cervicornis.</title>
        <authorList>
            <person name="Selwyn J.D."/>
            <person name="Vollmer S.V."/>
        </authorList>
    </citation>
    <scope>NUCLEOTIDE SEQUENCE</scope>
    <source>
        <strain evidence="2">K2</strain>
    </source>
</reference>
<protein>
    <submittedName>
        <fullName evidence="2">Uncharacterized protein</fullName>
    </submittedName>
</protein>
<evidence type="ECO:0000256" key="1">
    <source>
        <dbReference type="SAM" id="MobiDB-lite"/>
    </source>
</evidence>
<organism evidence="2 3">
    <name type="scientific">Acropora cervicornis</name>
    <name type="common">Staghorn coral</name>
    <dbReference type="NCBI Taxonomy" id="6130"/>
    <lineage>
        <taxon>Eukaryota</taxon>
        <taxon>Metazoa</taxon>
        <taxon>Cnidaria</taxon>
        <taxon>Anthozoa</taxon>
        <taxon>Hexacorallia</taxon>
        <taxon>Scleractinia</taxon>
        <taxon>Astrocoeniina</taxon>
        <taxon>Acroporidae</taxon>
        <taxon>Acropora</taxon>
    </lineage>
</organism>
<dbReference type="AlphaFoldDB" id="A0AAD9VGK5"/>
<keyword evidence="3" id="KW-1185">Reference proteome</keyword>
<gene>
    <name evidence="2" type="ORF">P5673_002215</name>
</gene>
<feature type="region of interest" description="Disordered" evidence="1">
    <location>
        <begin position="127"/>
        <end position="148"/>
    </location>
</feature>
<feature type="compositionally biased region" description="Basic and acidic residues" evidence="1">
    <location>
        <begin position="18"/>
        <end position="30"/>
    </location>
</feature>
<proteinExistence type="predicted"/>
<evidence type="ECO:0000313" key="3">
    <source>
        <dbReference type="Proteomes" id="UP001249851"/>
    </source>
</evidence>
<reference evidence="2" key="2">
    <citation type="journal article" date="2023" name="Science">
        <title>Genomic signatures of disease resistance in endangered staghorn corals.</title>
        <authorList>
            <person name="Vollmer S.V."/>
            <person name="Selwyn J.D."/>
            <person name="Despard B.A."/>
            <person name="Roesel C.L."/>
        </authorList>
    </citation>
    <scope>NUCLEOTIDE SEQUENCE</scope>
    <source>
        <strain evidence="2">K2</strain>
    </source>
</reference>
<feature type="compositionally biased region" description="Polar residues" evidence="1">
    <location>
        <begin position="138"/>
        <end position="148"/>
    </location>
</feature>
<evidence type="ECO:0000313" key="2">
    <source>
        <dbReference type="EMBL" id="KAK2573167.1"/>
    </source>
</evidence>
<sequence length="148" mass="16016">MENSLFHVVRLLLPGKQGRQEVHGQQDEHPQSSSSSTSSSPAFFTDKRSSFSLLGIKIPLSFSALSISFLVKCKFSILSCFPKSPPSSPTRPAIPPVALDTRCLAAKPAILKEIPVEFVSKTKSNETVKKRNEDIINPSGNINNHGGG</sequence>
<name>A0AAD9VGK5_ACRCE</name>